<dbReference type="PANTHER" id="PTHR10625:SF17">
    <property type="entry name" value="HISTONE DEACETYLASE 8"/>
    <property type="match status" value="1"/>
</dbReference>
<sequence>MFRIRKILNPYLPVNEHEIKQVQAIIQSQFPDIAKEKVATIPDQLINPLKYQYKTMLFIADDLDGRVKGCALMLYMPDLSFCYLDFLAVSPGRTSSGVGGALYERVREEADSLDINGLFMECLPDDSDNCPDEEIRKQNAKRLAFYERYGARPITGTRYETPVKPEDTCAPFLVFDGLGSHDEIGAQKLKLIVRAILERKYGDYCPEDYIRMVVGSIIDDPVQLRPFQYKKKLQNGVFRTTLSERKKIFWVINDRHSIHHVRERGYVESPVRVETIRKSLEPTGWFSKGTPSSYPEKIIRDVHDAGYMNYFRKVCKNLPAGKSVYPYVFPIRNGAHPPKDLTVRAGYYCIDTFTPLNQNAYLAARHGVNCTLTAADELLSGRSLAYVLTRPPGHHAEHNVFGGFCYFNNSAIAAHYLSELGRVAILDIDYHHGNGQQQIFYESSNVLTISIHGHPSFAYPYFSGFVNEKGKHQGEGFNYNFPLDEEISAEKYRQTLMKTLEIIRKFSPVYLIVALGFDTAKDDPTGTWKLTASDFEQNGILIGQLKVPTLFMQEGGYNNRRLGTNARQFFKGVQKGFFGQ</sequence>
<accession>A0A2P8CBI7</accession>
<dbReference type="CDD" id="cd04301">
    <property type="entry name" value="NAT_SF"/>
    <property type="match status" value="1"/>
</dbReference>
<dbReference type="EMBL" id="BLAU01000001">
    <property type="protein sequence ID" value="GET22912.1"/>
    <property type="molecule type" value="Genomic_DNA"/>
</dbReference>
<name>A0A2P8CBI7_9BACT</name>
<dbReference type="GO" id="GO:0046872">
    <property type="term" value="F:metal ion binding"/>
    <property type="evidence" value="ECO:0007669"/>
    <property type="project" value="UniProtKB-KW"/>
</dbReference>
<dbReference type="InterPro" id="IPR023801">
    <property type="entry name" value="His_deacetylse_dom"/>
</dbReference>
<dbReference type="PRINTS" id="PR01270">
    <property type="entry name" value="HDASUPER"/>
</dbReference>
<dbReference type="OrthoDB" id="9808367at2"/>
<evidence type="ECO:0000313" key="8">
    <source>
        <dbReference type="EMBL" id="PSK82343.1"/>
    </source>
</evidence>
<dbReference type="CDD" id="cd10001">
    <property type="entry name" value="HDAC_classII_APAH"/>
    <property type="match status" value="1"/>
</dbReference>
<evidence type="ECO:0000256" key="1">
    <source>
        <dbReference type="ARBA" id="ARBA00001947"/>
    </source>
</evidence>
<organism evidence="8 9">
    <name type="scientific">Prolixibacter denitrificans</name>
    <dbReference type="NCBI Taxonomy" id="1541063"/>
    <lineage>
        <taxon>Bacteria</taxon>
        <taxon>Pseudomonadati</taxon>
        <taxon>Bacteroidota</taxon>
        <taxon>Bacteroidia</taxon>
        <taxon>Marinilabiliales</taxon>
        <taxon>Prolixibacteraceae</taxon>
        <taxon>Prolixibacter</taxon>
    </lineage>
</organism>
<evidence type="ECO:0000259" key="6">
    <source>
        <dbReference type="PROSITE" id="PS51186"/>
    </source>
</evidence>
<evidence type="ECO:0000313" key="10">
    <source>
        <dbReference type="Proteomes" id="UP000396862"/>
    </source>
</evidence>
<keyword evidence="5" id="KW-0862">Zinc</keyword>
<proteinExistence type="inferred from homology"/>
<dbReference type="SUPFAM" id="SSF55729">
    <property type="entry name" value="Acyl-CoA N-acyltransferases (Nat)"/>
    <property type="match status" value="1"/>
</dbReference>
<evidence type="ECO:0000313" key="9">
    <source>
        <dbReference type="Proteomes" id="UP000240621"/>
    </source>
</evidence>
<keyword evidence="10" id="KW-1185">Reference proteome</keyword>
<dbReference type="InterPro" id="IPR000182">
    <property type="entry name" value="GNAT_dom"/>
</dbReference>
<comment type="caution">
    <text evidence="8">The sequence shown here is derived from an EMBL/GenBank/DDBJ whole genome shotgun (WGS) entry which is preliminary data.</text>
</comment>
<dbReference type="SUPFAM" id="SSF52768">
    <property type="entry name" value="Arginase/deacetylase"/>
    <property type="match status" value="1"/>
</dbReference>
<keyword evidence="4" id="KW-0378">Hydrolase</keyword>
<gene>
    <name evidence="8" type="ORF">CLV93_10687</name>
    <name evidence="7" type="ORF">JCM18694_31580</name>
</gene>
<dbReference type="Pfam" id="PF00583">
    <property type="entry name" value="Acetyltransf_1"/>
    <property type="match status" value="1"/>
</dbReference>
<comment type="similarity">
    <text evidence="2">Belongs to the histone deacetylase family.</text>
</comment>
<evidence type="ECO:0000256" key="5">
    <source>
        <dbReference type="ARBA" id="ARBA00022833"/>
    </source>
</evidence>
<dbReference type="Gene3D" id="3.40.630.30">
    <property type="match status" value="1"/>
</dbReference>
<dbReference type="GO" id="GO:0016747">
    <property type="term" value="F:acyltransferase activity, transferring groups other than amino-acyl groups"/>
    <property type="evidence" value="ECO:0007669"/>
    <property type="project" value="InterPro"/>
</dbReference>
<dbReference type="EMBL" id="PYGC01000006">
    <property type="protein sequence ID" value="PSK82343.1"/>
    <property type="molecule type" value="Genomic_DNA"/>
</dbReference>
<dbReference type="Proteomes" id="UP000396862">
    <property type="component" value="Unassembled WGS sequence"/>
</dbReference>
<dbReference type="GO" id="GO:0004407">
    <property type="term" value="F:histone deacetylase activity"/>
    <property type="evidence" value="ECO:0007669"/>
    <property type="project" value="TreeGrafter"/>
</dbReference>
<evidence type="ECO:0000256" key="3">
    <source>
        <dbReference type="ARBA" id="ARBA00022723"/>
    </source>
</evidence>
<keyword evidence="3" id="KW-0479">Metal-binding</keyword>
<dbReference type="Proteomes" id="UP000240621">
    <property type="component" value="Unassembled WGS sequence"/>
</dbReference>
<dbReference type="Pfam" id="PF00850">
    <property type="entry name" value="Hist_deacetyl"/>
    <property type="match status" value="1"/>
</dbReference>
<dbReference type="GO" id="GO:0040029">
    <property type="term" value="P:epigenetic regulation of gene expression"/>
    <property type="evidence" value="ECO:0007669"/>
    <property type="project" value="TreeGrafter"/>
</dbReference>
<dbReference type="InterPro" id="IPR023696">
    <property type="entry name" value="Ureohydrolase_dom_sf"/>
</dbReference>
<evidence type="ECO:0000256" key="4">
    <source>
        <dbReference type="ARBA" id="ARBA00022801"/>
    </source>
</evidence>
<protein>
    <submittedName>
        <fullName evidence="8">Acetoin utilization deacetylase AcuC-like enzyme</fullName>
    </submittedName>
</protein>
<dbReference type="InterPro" id="IPR037138">
    <property type="entry name" value="His_deacetylse_dom_sf"/>
</dbReference>
<dbReference type="Gene3D" id="3.40.800.20">
    <property type="entry name" value="Histone deacetylase domain"/>
    <property type="match status" value="1"/>
</dbReference>
<evidence type="ECO:0000313" key="7">
    <source>
        <dbReference type="EMBL" id="GET22912.1"/>
    </source>
</evidence>
<dbReference type="GO" id="GO:0016787">
    <property type="term" value="F:hydrolase activity"/>
    <property type="evidence" value="ECO:0007669"/>
    <property type="project" value="UniProtKB-KW"/>
</dbReference>
<dbReference type="InterPro" id="IPR016181">
    <property type="entry name" value="Acyl_CoA_acyltransferase"/>
</dbReference>
<dbReference type="AlphaFoldDB" id="A0A2P8CBI7"/>
<evidence type="ECO:0000256" key="2">
    <source>
        <dbReference type="ARBA" id="ARBA00005947"/>
    </source>
</evidence>
<feature type="domain" description="N-acetyltransferase" evidence="6">
    <location>
        <begin position="9"/>
        <end position="203"/>
    </location>
</feature>
<dbReference type="PROSITE" id="PS51186">
    <property type="entry name" value="GNAT"/>
    <property type="match status" value="1"/>
</dbReference>
<reference evidence="8 9" key="1">
    <citation type="submission" date="2018-03" db="EMBL/GenBank/DDBJ databases">
        <title>Genomic Encyclopedia of Archaeal and Bacterial Type Strains, Phase II (KMG-II): from individual species to whole genera.</title>
        <authorList>
            <person name="Goeker M."/>
        </authorList>
    </citation>
    <scope>NUCLEOTIDE SEQUENCE [LARGE SCALE GENOMIC DNA]</scope>
    <source>
        <strain evidence="8 9">DSM 27267</strain>
    </source>
</reference>
<dbReference type="PANTHER" id="PTHR10625">
    <property type="entry name" value="HISTONE DEACETYLASE HDAC1-RELATED"/>
    <property type="match status" value="1"/>
</dbReference>
<comment type="cofactor">
    <cofactor evidence="1">
        <name>Zn(2+)</name>
        <dbReference type="ChEBI" id="CHEBI:29105"/>
    </cofactor>
</comment>
<reference evidence="7 10" key="2">
    <citation type="submission" date="2019-10" db="EMBL/GenBank/DDBJ databases">
        <title>Prolixibacter strains distinguished by the presence of nitrate reductase genes were adept at nitrate-dependent anaerobic corrosion of metallic iron and carbon steel.</title>
        <authorList>
            <person name="Iino T."/>
            <person name="Shono N."/>
            <person name="Ito K."/>
            <person name="Nakamura R."/>
            <person name="Sueoka K."/>
            <person name="Harayama S."/>
            <person name="Ohkuma M."/>
        </authorList>
    </citation>
    <scope>NUCLEOTIDE SEQUENCE [LARGE SCALE GENOMIC DNA]</scope>
    <source>
        <strain evidence="7 10">MIC1-1</strain>
    </source>
</reference>
<dbReference type="InterPro" id="IPR000286">
    <property type="entry name" value="HDACs"/>
</dbReference>
<dbReference type="RefSeq" id="WP_106542560.1">
    <property type="nucleotide sequence ID" value="NZ_BLAU01000001.1"/>
</dbReference>